<evidence type="ECO:0000313" key="1">
    <source>
        <dbReference type="EMBL" id="KAK9153139.1"/>
    </source>
</evidence>
<dbReference type="EMBL" id="JBBNAE010000001">
    <property type="protein sequence ID" value="KAK9153139.1"/>
    <property type="molecule type" value="Genomic_DNA"/>
</dbReference>
<keyword evidence="2" id="KW-1185">Reference proteome</keyword>
<name>A0AAP0KK77_9MAGN</name>
<organism evidence="1 2">
    <name type="scientific">Stephania japonica</name>
    <dbReference type="NCBI Taxonomy" id="461633"/>
    <lineage>
        <taxon>Eukaryota</taxon>
        <taxon>Viridiplantae</taxon>
        <taxon>Streptophyta</taxon>
        <taxon>Embryophyta</taxon>
        <taxon>Tracheophyta</taxon>
        <taxon>Spermatophyta</taxon>
        <taxon>Magnoliopsida</taxon>
        <taxon>Ranunculales</taxon>
        <taxon>Menispermaceae</taxon>
        <taxon>Menispermoideae</taxon>
        <taxon>Cissampelideae</taxon>
        <taxon>Stephania</taxon>
    </lineage>
</organism>
<proteinExistence type="predicted"/>
<accession>A0AAP0KK77</accession>
<evidence type="ECO:0000313" key="2">
    <source>
        <dbReference type="Proteomes" id="UP001417504"/>
    </source>
</evidence>
<sequence>MQKHGFSTDCLFAICELLKSTPKIETFVLRRIENQWFCEPLNWDEDISSLSWIIIIRLISHTHNISWLDRTIWGKCRPTRD</sequence>
<gene>
    <name evidence="1" type="ORF">Sjap_000619</name>
</gene>
<comment type="caution">
    <text evidence="1">The sequence shown here is derived from an EMBL/GenBank/DDBJ whole genome shotgun (WGS) entry which is preliminary data.</text>
</comment>
<reference evidence="1 2" key="1">
    <citation type="submission" date="2024-01" db="EMBL/GenBank/DDBJ databases">
        <title>Genome assemblies of Stephania.</title>
        <authorList>
            <person name="Yang L."/>
        </authorList>
    </citation>
    <scope>NUCLEOTIDE SEQUENCE [LARGE SCALE GENOMIC DNA]</scope>
    <source>
        <strain evidence="1">QJT</strain>
        <tissue evidence="1">Leaf</tissue>
    </source>
</reference>
<dbReference type="Proteomes" id="UP001417504">
    <property type="component" value="Unassembled WGS sequence"/>
</dbReference>
<dbReference type="AlphaFoldDB" id="A0AAP0KK77"/>
<protein>
    <submittedName>
        <fullName evidence="1">Uncharacterized protein</fullName>
    </submittedName>
</protein>